<evidence type="ECO:0000313" key="1">
    <source>
        <dbReference type="EMBL" id="KAK6329987.1"/>
    </source>
</evidence>
<accession>A0AAN8MEM2</accession>
<proteinExistence type="predicted"/>
<comment type="caution">
    <text evidence="1">The sequence shown here is derived from an EMBL/GenBank/DDBJ whole genome shotgun (WGS) entry which is preliminary data.</text>
</comment>
<dbReference type="Proteomes" id="UP001313282">
    <property type="component" value="Unassembled WGS sequence"/>
</dbReference>
<sequence length="373" mass="43681">MDESALSRLFQLPAELRYEIFSKLISEIPLTVTYYSPIHTIEWREEMERLGASAEMSEEWNRELPCAALLSIPEPKDVIPIKYCLISRRFTNEMLQAATDRSSMLLLRLEKCLQPMICADFLSYTTRSKCTNEFNDHLLCGRVIFGGIMPNTSNTLRETLLPEGVQSIFMTKSNFLGKYTEEFYWGPVPGQIYGSPNEPFSWIGLANLYQYFRVLGKVAVTMRGDSTLLDDYVYWFLLEAFRWLDNGSIKEIELVYDEEGPTENPPDIWDELLNWAGQDWKDSAGSLWTFGWHGLEYVKKWSTMNWEFERVLDRKLNQRGRFVRYWDIDDERCWNGVVEEVVVWSVKKGHQQYNMVTTGFAGMPRSGMEYFWL</sequence>
<gene>
    <name evidence="1" type="ORF">TWF718_003414</name>
</gene>
<protein>
    <submittedName>
        <fullName evidence="1">Uncharacterized protein</fullName>
    </submittedName>
</protein>
<evidence type="ECO:0000313" key="2">
    <source>
        <dbReference type="Proteomes" id="UP001313282"/>
    </source>
</evidence>
<reference evidence="1 2" key="1">
    <citation type="submission" date="2019-10" db="EMBL/GenBank/DDBJ databases">
        <authorList>
            <person name="Palmer J.M."/>
        </authorList>
    </citation>
    <scope>NUCLEOTIDE SEQUENCE [LARGE SCALE GENOMIC DNA]</scope>
    <source>
        <strain evidence="1 2">TWF718</strain>
    </source>
</reference>
<name>A0AAN8MEM2_9PEZI</name>
<organism evidence="1 2">
    <name type="scientific">Orbilia javanica</name>
    <dbReference type="NCBI Taxonomy" id="47235"/>
    <lineage>
        <taxon>Eukaryota</taxon>
        <taxon>Fungi</taxon>
        <taxon>Dikarya</taxon>
        <taxon>Ascomycota</taxon>
        <taxon>Pezizomycotina</taxon>
        <taxon>Orbiliomycetes</taxon>
        <taxon>Orbiliales</taxon>
        <taxon>Orbiliaceae</taxon>
        <taxon>Orbilia</taxon>
    </lineage>
</organism>
<dbReference type="AlphaFoldDB" id="A0AAN8MEM2"/>
<keyword evidence="2" id="KW-1185">Reference proteome</keyword>
<dbReference type="EMBL" id="JAVHNR010000012">
    <property type="protein sequence ID" value="KAK6329987.1"/>
    <property type="molecule type" value="Genomic_DNA"/>
</dbReference>